<dbReference type="Proteomes" id="UP000190130">
    <property type="component" value="Unassembled WGS sequence"/>
</dbReference>
<sequence length="53" mass="5978">MENQTPVTVTIRAPKAEGFNRLTIIRDEDDGVPEHKRIVAEDEESVTIELSVQ</sequence>
<dbReference type="EMBL" id="FUYX01000013">
    <property type="protein sequence ID" value="SKC08086.1"/>
    <property type="molecule type" value="Genomic_DNA"/>
</dbReference>
<dbReference type="RefSeq" id="WP_176168670.1">
    <property type="nucleotide sequence ID" value="NZ_FUYX01000013.1"/>
</dbReference>
<dbReference type="AlphaFoldDB" id="A0A1T5GI82"/>
<name>A0A1T5GI82_9HYPH</name>
<proteinExistence type="predicted"/>
<evidence type="ECO:0000313" key="2">
    <source>
        <dbReference type="Proteomes" id="UP000190130"/>
    </source>
</evidence>
<gene>
    <name evidence="1" type="ORF">SAMN05660750_04075</name>
</gene>
<organism evidence="1 2">
    <name type="scientific">Bosea thiooxidans</name>
    <dbReference type="NCBI Taxonomy" id="53254"/>
    <lineage>
        <taxon>Bacteria</taxon>
        <taxon>Pseudomonadati</taxon>
        <taxon>Pseudomonadota</taxon>
        <taxon>Alphaproteobacteria</taxon>
        <taxon>Hyphomicrobiales</taxon>
        <taxon>Boseaceae</taxon>
        <taxon>Bosea</taxon>
    </lineage>
</organism>
<protein>
    <submittedName>
        <fullName evidence="1">Uncharacterized protein</fullName>
    </submittedName>
</protein>
<evidence type="ECO:0000313" key="1">
    <source>
        <dbReference type="EMBL" id="SKC08086.1"/>
    </source>
</evidence>
<reference evidence="1 2" key="1">
    <citation type="submission" date="2017-02" db="EMBL/GenBank/DDBJ databases">
        <authorList>
            <person name="Peterson S.W."/>
        </authorList>
    </citation>
    <scope>NUCLEOTIDE SEQUENCE [LARGE SCALE GENOMIC DNA]</scope>
    <source>
        <strain evidence="1 2">DSM 9653</strain>
    </source>
</reference>
<accession>A0A1T5GI82</accession>